<dbReference type="InterPro" id="IPR006483">
    <property type="entry name" value="CRISPR-assoc_Cas3_HD"/>
</dbReference>
<evidence type="ECO:0000256" key="2">
    <source>
        <dbReference type="ARBA" id="ARBA00009046"/>
    </source>
</evidence>
<dbReference type="InterPro" id="IPR038257">
    <property type="entry name" value="CRISPR-assoc_Cas3_HD_sf"/>
</dbReference>
<evidence type="ECO:0000256" key="6">
    <source>
        <dbReference type="ARBA" id="ARBA00022801"/>
    </source>
</evidence>
<keyword evidence="4" id="KW-0479">Metal-binding</keyword>
<keyword evidence="12" id="KW-1185">Reference proteome</keyword>
<evidence type="ECO:0000256" key="5">
    <source>
        <dbReference type="ARBA" id="ARBA00022741"/>
    </source>
</evidence>
<sequence length="765" mass="88738">MEHSNVLARPGQPLTIHLTETMGYIAHFLSLKFPELMKLGMFIGYLHDIGKATLGIQHTLRANIGARGHALLSAWMALRILNESKALEQEFSRTTNLSVPDLKRLVFWVITSHHSRPSILLPEHQKEFLLGKDESFFLLPKNFEELLQPLTLKMTVKVPEKYVLEEFMLKLKQQNLRSLQRVPTDTRFKMLFSTLSGSLNLSDWKSAGFKERFQLELSDKGRKRFMERVNHAYNPNFTPAHERLISATSLPEKAYIELPTGFGKTSFSYFYFTKTKSSRLLYTLPITTIIEDIFNRFTENVARDDTSLQPVWYTSLFLGLSKQLKEDDTLEKTYKIHKFLLRPIAFTTLDQVLLPYLNSGRYPPKVFVNQKSFIVIDEPQLYGFLPLAILVRMLESEYFESERMLVMSATIPTFLKERLSETGFVNLESYLNIADKIHIPDRTQLRYNTDLLLERNDSGDIGLNEEILAEIIHEAQGGKNIIVKVNTVRKAQHVFLQIKEFVKKKGINIEVNLFHARFIAEDRKGKLEEVKQGDTRNPNCKRGIILVSTQVIEAGVDISYDKMYTEVQPLDSLVQSAGRINRRRDSTKNTPATIEVFEISSHHPYDPDLIRETRKILTKYKTIPESRYKEILNEYWLNISPMFERKLDLATRIHKKVQDRGIFSLDVGDWRDIYGIGGIREGLATVPVIPIDFHEKILNLTQHYQGLALIRRVFQYMVNVPIYLCLNYCPGEPLISKYPWIRFIDLPYDKKLGLLDNRNHKEVME</sequence>
<evidence type="ECO:0000256" key="9">
    <source>
        <dbReference type="ARBA" id="ARBA00023118"/>
    </source>
</evidence>
<evidence type="ECO:0000259" key="10">
    <source>
        <dbReference type="PROSITE" id="PS51643"/>
    </source>
</evidence>
<keyword evidence="5" id="KW-0547">Nucleotide-binding</keyword>
<dbReference type="GO" id="GO:0016787">
    <property type="term" value="F:hydrolase activity"/>
    <property type="evidence" value="ECO:0007669"/>
    <property type="project" value="UniProtKB-KW"/>
</dbReference>
<dbReference type="InterPro" id="IPR027417">
    <property type="entry name" value="P-loop_NTPase"/>
</dbReference>
<organism evidence="11 12">
    <name type="scientific">Thermococcus profundus</name>
    <dbReference type="NCBI Taxonomy" id="49899"/>
    <lineage>
        <taxon>Archaea</taxon>
        <taxon>Methanobacteriati</taxon>
        <taxon>Methanobacteriota</taxon>
        <taxon>Thermococci</taxon>
        <taxon>Thermococcales</taxon>
        <taxon>Thermococcaceae</taxon>
        <taxon>Thermococcus</taxon>
    </lineage>
</organism>
<protein>
    <recommendedName>
        <fullName evidence="10">HD Cas3-type domain-containing protein</fullName>
    </recommendedName>
</protein>
<dbReference type="RefSeq" id="WP_088858096.1">
    <property type="nucleotide sequence ID" value="NZ_CP014862.1"/>
</dbReference>
<dbReference type="GeneID" id="33319948"/>
<reference evidence="11 12" key="1">
    <citation type="submission" date="2016-03" db="EMBL/GenBank/DDBJ databases">
        <title>Complete genome sequence of Thermococcus profundus strain DT5432.</title>
        <authorList>
            <person name="Oger P.M."/>
        </authorList>
    </citation>
    <scope>NUCLEOTIDE SEQUENCE [LARGE SCALE GENOMIC DNA]</scope>
    <source>
        <strain evidence="11 12">DT 5432</strain>
    </source>
</reference>
<comment type="similarity">
    <text evidence="2">In the central section; belongs to the CRISPR-associated helicase Cas3 family.</text>
</comment>
<dbReference type="NCBIfam" id="TIGR01596">
    <property type="entry name" value="cas3_HD"/>
    <property type="match status" value="1"/>
</dbReference>
<dbReference type="GO" id="GO:0004518">
    <property type="term" value="F:nuclease activity"/>
    <property type="evidence" value="ECO:0007669"/>
    <property type="project" value="UniProtKB-KW"/>
</dbReference>
<evidence type="ECO:0000256" key="4">
    <source>
        <dbReference type="ARBA" id="ARBA00022723"/>
    </source>
</evidence>
<evidence type="ECO:0000256" key="1">
    <source>
        <dbReference type="ARBA" id="ARBA00006847"/>
    </source>
</evidence>
<dbReference type="PROSITE" id="PS51643">
    <property type="entry name" value="HD_CAS3"/>
    <property type="match status" value="1"/>
</dbReference>
<dbReference type="EMBL" id="CP014862">
    <property type="protein sequence ID" value="ASJ02840.1"/>
    <property type="molecule type" value="Genomic_DNA"/>
</dbReference>
<dbReference type="InterPro" id="IPR001650">
    <property type="entry name" value="Helicase_C-like"/>
</dbReference>
<name>A0A2Z2M8M9_THEPR</name>
<dbReference type="OrthoDB" id="43851at2157"/>
<proteinExistence type="inferred from homology"/>
<dbReference type="SMART" id="SM00490">
    <property type="entry name" value="HELICc"/>
    <property type="match status" value="1"/>
</dbReference>
<dbReference type="CDD" id="cd09641">
    <property type="entry name" value="Cas3''_I"/>
    <property type="match status" value="1"/>
</dbReference>
<accession>A0A2Z2M8M9</accession>
<gene>
    <name evidence="11" type="ORF">A3L09_05995</name>
</gene>
<dbReference type="KEGG" id="tprf:A3L09_05995"/>
<dbReference type="Proteomes" id="UP000250179">
    <property type="component" value="Chromosome"/>
</dbReference>
<dbReference type="AlphaFoldDB" id="A0A2Z2M8M9"/>
<keyword evidence="6" id="KW-0378">Hydrolase</keyword>
<evidence type="ECO:0000313" key="11">
    <source>
        <dbReference type="EMBL" id="ASJ02840.1"/>
    </source>
</evidence>
<keyword evidence="8" id="KW-0067">ATP-binding</keyword>
<dbReference type="Gene3D" id="3.40.50.300">
    <property type="entry name" value="P-loop containing nucleotide triphosphate hydrolases"/>
    <property type="match status" value="2"/>
</dbReference>
<dbReference type="Gene3D" id="1.10.3210.30">
    <property type="match status" value="1"/>
</dbReference>
<keyword evidence="7" id="KW-0347">Helicase</keyword>
<evidence type="ECO:0000256" key="3">
    <source>
        <dbReference type="ARBA" id="ARBA00022722"/>
    </source>
</evidence>
<evidence type="ECO:0000256" key="8">
    <source>
        <dbReference type="ARBA" id="ARBA00022840"/>
    </source>
</evidence>
<keyword evidence="9" id="KW-0051">Antiviral defense</keyword>
<feature type="domain" description="HD Cas3-type" evidence="10">
    <location>
        <begin position="7"/>
        <end position="205"/>
    </location>
</feature>
<dbReference type="Pfam" id="PF00270">
    <property type="entry name" value="DEAD"/>
    <property type="match status" value="1"/>
</dbReference>
<dbReference type="GO" id="GO:0004386">
    <property type="term" value="F:helicase activity"/>
    <property type="evidence" value="ECO:0007669"/>
    <property type="project" value="UniProtKB-KW"/>
</dbReference>
<evidence type="ECO:0000313" key="12">
    <source>
        <dbReference type="Proteomes" id="UP000250179"/>
    </source>
</evidence>
<comment type="similarity">
    <text evidence="1">In the N-terminal section; belongs to the CRISPR-associated nuclease Cas3-HD family.</text>
</comment>
<dbReference type="InterPro" id="IPR011545">
    <property type="entry name" value="DEAD/DEAH_box_helicase_dom"/>
</dbReference>
<dbReference type="GO" id="GO:0051607">
    <property type="term" value="P:defense response to virus"/>
    <property type="evidence" value="ECO:0007669"/>
    <property type="project" value="UniProtKB-KW"/>
</dbReference>
<dbReference type="SUPFAM" id="SSF52540">
    <property type="entry name" value="P-loop containing nucleoside triphosphate hydrolases"/>
    <property type="match status" value="1"/>
</dbReference>
<dbReference type="NCBIfam" id="TIGR01587">
    <property type="entry name" value="cas3_core"/>
    <property type="match status" value="1"/>
</dbReference>
<evidence type="ECO:0000256" key="7">
    <source>
        <dbReference type="ARBA" id="ARBA00022806"/>
    </source>
</evidence>
<dbReference type="GO" id="GO:0003676">
    <property type="term" value="F:nucleic acid binding"/>
    <property type="evidence" value="ECO:0007669"/>
    <property type="project" value="InterPro"/>
</dbReference>
<dbReference type="GO" id="GO:0046872">
    <property type="term" value="F:metal ion binding"/>
    <property type="evidence" value="ECO:0007669"/>
    <property type="project" value="UniProtKB-KW"/>
</dbReference>
<keyword evidence="3" id="KW-0540">Nuclease</keyword>
<dbReference type="Pfam" id="PF22590">
    <property type="entry name" value="Cas3-like_C_2"/>
    <property type="match status" value="1"/>
</dbReference>
<dbReference type="InterPro" id="IPR054712">
    <property type="entry name" value="Cas3-like_dom"/>
</dbReference>
<dbReference type="InterPro" id="IPR006474">
    <property type="entry name" value="Helicase_Cas3_CRISPR-ass_core"/>
</dbReference>
<dbReference type="GO" id="GO:0005524">
    <property type="term" value="F:ATP binding"/>
    <property type="evidence" value="ECO:0007669"/>
    <property type="project" value="UniProtKB-KW"/>
</dbReference>